<dbReference type="RefSeq" id="WP_082650831.1">
    <property type="nucleotide sequence ID" value="NZ_CAAAIO010000001.1"/>
</dbReference>
<evidence type="ECO:0000313" key="2">
    <source>
        <dbReference type="EMBL" id="KTD77752.1"/>
    </source>
</evidence>
<evidence type="ECO:0000313" key="3">
    <source>
        <dbReference type="EMBL" id="STY23062.1"/>
    </source>
</evidence>
<dbReference type="InterPro" id="IPR015069">
    <property type="entry name" value="2H-PEstase_DUF1868"/>
</dbReference>
<reference evidence="3 5" key="2">
    <citation type="submission" date="2018-06" db="EMBL/GenBank/DDBJ databases">
        <authorList>
            <consortium name="Pathogen Informatics"/>
            <person name="Doyle S."/>
        </authorList>
    </citation>
    <scope>NUCLEOTIDE SEQUENCE [LARGE SCALE GENOMIC DNA]</scope>
    <source>
        <strain evidence="3 5">NCTC11991</strain>
    </source>
</reference>
<feature type="domain" description="DUF1868" evidence="1">
    <location>
        <begin position="16"/>
        <end position="105"/>
    </location>
</feature>
<dbReference type="Proteomes" id="UP000054820">
    <property type="component" value="Unassembled WGS sequence"/>
</dbReference>
<dbReference type="SUPFAM" id="SSF55144">
    <property type="entry name" value="LigT-like"/>
    <property type="match status" value="1"/>
</dbReference>
<dbReference type="EMBL" id="LNYZ01000013">
    <property type="protein sequence ID" value="KTD77752.1"/>
    <property type="molecule type" value="Genomic_DNA"/>
</dbReference>
<dbReference type="Pfam" id="PF08975">
    <property type="entry name" value="2H-phosphodiest"/>
    <property type="match status" value="1"/>
</dbReference>
<keyword evidence="4" id="KW-1185">Reference proteome</keyword>
<evidence type="ECO:0000259" key="1">
    <source>
        <dbReference type="Pfam" id="PF08975"/>
    </source>
</evidence>
<reference evidence="2 4" key="1">
    <citation type="submission" date="2015-11" db="EMBL/GenBank/DDBJ databases">
        <title>Genomic analysis of 38 Legionella species identifies large and diverse effector repertoires.</title>
        <authorList>
            <person name="Burstein D."/>
            <person name="Amaro F."/>
            <person name="Zusman T."/>
            <person name="Lifshitz Z."/>
            <person name="Cohen O."/>
            <person name="Gilbert J.A."/>
            <person name="Pupko T."/>
            <person name="Shuman H.A."/>
            <person name="Segal G."/>
        </authorList>
    </citation>
    <scope>NUCLEOTIDE SEQUENCE [LARGE SCALE GENOMIC DNA]</scope>
    <source>
        <strain evidence="2 4">SC-18-C9</strain>
    </source>
</reference>
<evidence type="ECO:0000313" key="5">
    <source>
        <dbReference type="Proteomes" id="UP000255110"/>
    </source>
</evidence>
<sequence length="251" mass="29274">MFTIKNKQEHRQLSKVDEHGEYAPFPGVTVVSACYPEQKEFCDAIYKALKNNPLIMHYFSPLPANSYHMTTMSLETEQQVGSTWDQFITNNLPHYKKIKQNLQKKPIYPAIEKLEIYTGWCISLNIFLPKEHAAQIEEMAEALNIEETIPRIFHITLAYPRPNKTVSQEIKEQLHTEIIRELNGVIEKTIFPLKIAEAKLCYFHDMTAFHPWNAENNPFTQSKHLLDFMQANQKSAEDFQEKYLHESTLST</sequence>
<dbReference type="Proteomes" id="UP000255110">
    <property type="component" value="Unassembled WGS sequence"/>
</dbReference>
<dbReference type="EMBL" id="UGOY01000001">
    <property type="protein sequence ID" value="STY23062.1"/>
    <property type="molecule type" value="Genomic_DNA"/>
</dbReference>
<dbReference type="InterPro" id="IPR009097">
    <property type="entry name" value="Cyclic_Pdiesterase"/>
</dbReference>
<organism evidence="3 5">
    <name type="scientific">Legionella steigerwaltii</name>
    <dbReference type="NCBI Taxonomy" id="460"/>
    <lineage>
        <taxon>Bacteria</taxon>
        <taxon>Pseudomonadati</taxon>
        <taxon>Pseudomonadota</taxon>
        <taxon>Gammaproteobacteria</taxon>
        <taxon>Legionellales</taxon>
        <taxon>Legionellaceae</taxon>
        <taxon>Legionella</taxon>
    </lineage>
</organism>
<accession>A0A378LAW5</accession>
<proteinExistence type="predicted"/>
<protein>
    <submittedName>
        <fullName evidence="3">Uncharacterized protein conserved in bacteria</fullName>
    </submittedName>
</protein>
<dbReference type="AlphaFoldDB" id="A0A378LAW5"/>
<dbReference type="STRING" id="460.Lstg_2109"/>
<evidence type="ECO:0000313" key="4">
    <source>
        <dbReference type="Proteomes" id="UP000054820"/>
    </source>
</evidence>
<dbReference type="OrthoDB" id="5649953at2"/>
<gene>
    <name evidence="2" type="ORF">Lstg_2109</name>
    <name evidence="3" type="ORF">NCTC11991_01664</name>
</gene>
<dbReference type="PROSITE" id="PS51257">
    <property type="entry name" value="PROKAR_LIPOPROTEIN"/>
    <property type="match status" value="1"/>
</dbReference>
<dbReference type="Gene3D" id="3.90.1140.10">
    <property type="entry name" value="Cyclic phosphodiesterase"/>
    <property type="match status" value="1"/>
</dbReference>
<name>A0A378LAW5_9GAMM</name>